<protein>
    <submittedName>
        <fullName evidence="1">Uncharacterized protein</fullName>
    </submittedName>
</protein>
<proteinExistence type="predicted"/>
<accession>A0ABR4K285</accession>
<evidence type="ECO:0000313" key="2">
    <source>
        <dbReference type="Proteomes" id="UP001610446"/>
    </source>
</evidence>
<dbReference type="Proteomes" id="UP001610446">
    <property type="component" value="Unassembled WGS sequence"/>
</dbReference>
<dbReference type="EMBL" id="JBFXLU010000063">
    <property type="protein sequence ID" value="KAL2846438.1"/>
    <property type="molecule type" value="Genomic_DNA"/>
</dbReference>
<keyword evidence="2" id="KW-1185">Reference proteome</keyword>
<name>A0ABR4K285_9EURO</name>
<sequence>MLSHPERPQGPVFSAPALALHQQLRKATGGSSLNHERLLSFQALCILIIVLRTQQRFDASLATPPQPVAVLLSLSGVTGTRTAAIAVTDRHGRYVTYPRSPTFLLSADPQPVRSPAVWSPGA</sequence>
<gene>
    <name evidence="1" type="ORF">BJY01DRAFT_175054</name>
</gene>
<reference evidence="1 2" key="1">
    <citation type="submission" date="2024-07" db="EMBL/GenBank/DDBJ databases">
        <title>Section-level genome sequencing and comparative genomics of Aspergillus sections Usti and Cavernicolus.</title>
        <authorList>
            <consortium name="Lawrence Berkeley National Laboratory"/>
            <person name="Nybo J.L."/>
            <person name="Vesth T.C."/>
            <person name="Theobald S."/>
            <person name="Frisvad J.C."/>
            <person name="Larsen T.O."/>
            <person name="Kjaerboelling I."/>
            <person name="Rothschild-Mancinelli K."/>
            <person name="Lyhne E.K."/>
            <person name="Kogle M.E."/>
            <person name="Barry K."/>
            <person name="Clum A."/>
            <person name="Na H."/>
            <person name="Ledsgaard L."/>
            <person name="Lin J."/>
            <person name="Lipzen A."/>
            <person name="Kuo A."/>
            <person name="Riley R."/>
            <person name="Mondo S."/>
            <person name="Labutti K."/>
            <person name="Haridas S."/>
            <person name="Pangalinan J."/>
            <person name="Salamov A.A."/>
            <person name="Simmons B.A."/>
            <person name="Magnuson J.K."/>
            <person name="Chen J."/>
            <person name="Drula E."/>
            <person name="Henrissat B."/>
            <person name="Wiebenga A."/>
            <person name="Lubbers R.J."/>
            <person name="Gomes A.C."/>
            <person name="Makela M.R."/>
            <person name="Stajich J."/>
            <person name="Grigoriev I.V."/>
            <person name="Mortensen U.H."/>
            <person name="De Vries R.P."/>
            <person name="Baker S.E."/>
            <person name="Andersen M.R."/>
        </authorList>
    </citation>
    <scope>NUCLEOTIDE SEQUENCE [LARGE SCALE GENOMIC DNA]</scope>
    <source>
        <strain evidence="1 2">CBS 123904</strain>
    </source>
</reference>
<organism evidence="1 2">
    <name type="scientific">Aspergillus pseudoustus</name>
    <dbReference type="NCBI Taxonomy" id="1810923"/>
    <lineage>
        <taxon>Eukaryota</taxon>
        <taxon>Fungi</taxon>
        <taxon>Dikarya</taxon>
        <taxon>Ascomycota</taxon>
        <taxon>Pezizomycotina</taxon>
        <taxon>Eurotiomycetes</taxon>
        <taxon>Eurotiomycetidae</taxon>
        <taxon>Eurotiales</taxon>
        <taxon>Aspergillaceae</taxon>
        <taxon>Aspergillus</taxon>
        <taxon>Aspergillus subgen. Nidulantes</taxon>
    </lineage>
</organism>
<comment type="caution">
    <text evidence="1">The sequence shown here is derived from an EMBL/GenBank/DDBJ whole genome shotgun (WGS) entry which is preliminary data.</text>
</comment>
<evidence type="ECO:0000313" key="1">
    <source>
        <dbReference type="EMBL" id="KAL2846438.1"/>
    </source>
</evidence>